<organism evidence="1">
    <name type="scientific">Anguilla anguilla</name>
    <name type="common">European freshwater eel</name>
    <name type="synonym">Muraena anguilla</name>
    <dbReference type="NCBI Taxonomy" id="7936"/>
    <lineage>
        <taxon>Eukaryota</taxon>
        <taxon>Metazoa</taxon>
        <taxon>Chordata</taxon>
        <taxon>Craniata</taxon>
        <taxon>Vertebrata</taxon>
        <taxon>Euteleostomi</taxon>
        <taxon>Actinopterygii</taxon>
        <taxon>Neopterygii</taxon>
        <taxon>Teleostei</taxon>
        <taxon>Anguilliformes</taxon>
        <taxon>Anguillidae</taxon>
        <taxon>Anguilla</taxon>
    </lineage>
</organism>
<accession>A0A0E9T939</accession>
<reference evidence="1" key="2">
    <citation type="journal article" date="2015" name="Fish Shellfish Immunol.">
        <title>Early steps in the European eel (Anguilla anguilla)-Vibrio vulnificus interaction in the gills: Role of the RtxA13 toxin.</title>
        <authorList>
            <person name="Callol A."/>
            <person name="Pajuelo D."/>
            <person name="Ebbesson L."/>
            <person name="Teles M."/>
            <person name="MacKenzie S."/>
            <person name="Amaro C."/>
        </authorList>
    </citation>
    <scope>NUCLEOTIDE SEQUENCE</scope>
</reference>
<name>A0A0E9T939_ANGAN</name>
<evidence type="ECO:0000313" key="1">
    <source>
        <dbReference type="EMBL" id="JAH49370.1"/>
    </source>
</evidence>
<proteinExistence type="predicted"/>
<dbReference type="AlphaFoldDB" id="A0A0E9T939"/>
<reference evidence="1" key="1">
    <citation type="submission" date="2014-11" db="EMBL/GenBank/DDBJ databases">
        <authorList>
            <person name="Amaro Gonzalez C."/>
        </authorList>
    </citation>
    <scope>NUCLEOTIDE SEQUENCE</scope>
</reference>
<protein>
    <submittedName>
        <fullName evidence="1">Uncharacterized protein</fullName>
    </submittedName>
</protein>
<sequence length="21" mass="2427">MPLGKVVSWLLVKTSFCKSFR</sequence>
<dbReference type="EMBL" id="GBXM01059207">
    <property type="protein sequence ID" value="JAH49370.1"/>
    <property type="molecule type" value="Transcribed_RNA"/>
</dbReference>